<dbReference type="FunCoup" id="A0A674DDY6">
    <property type="interactions" value="2135"/>
</dbReference>
<evidence type="ECO:0000256" key="5">
    <source>
        <dbReference type="ARBA" id="ARBA00022737"/>
    </source>
</evidence>
<feature type="domain" description="C2H2-type" evidence="13">
    <location>
        <begin position="760"/>
        <end position="782"/>
    </location>
</feature>
<keyword evidence="10" id="KW-0804">Transcription</keyword>
<reference evidence="14" key="2">
    <citation type="submission" date="2025-09" db="UniProtKB">
        <authorList>
            <consortium name="Ensembl"/>
        </authorList>
    </citation>
    <scope>IDENTIFICATION</scope>
</reference>
<dbReference type="InParanoid" id="A0A674DDY6"/>
<feature type="compositionally biased region" description="Basic and acidic residues" evidence="12">
    <location>
        <begin position="859"/>
        <end position="890"/>
    </location>
</feature>
<feature type="compositionally biased region" description="Polar residues" evidence="12">
    <location>
        <begin position="595"/>
        <end position="611"/>
    </location>
</feature>
<dbReference type="AlphaFoldDB" id="A0A674DDY6"/>
<name>A0A674DDY6_SALTR</name>
<reference evidence="14" key="1">
    <citation type="submission" date="2025-08" db="UniProtKB">
        <authorList>
            <consortium name="Ensembl"/>
        </authorList>
    </citation>
    <scope>IDENTIFICATION</scope>
</reference>
<evidence type="ECO:0000256" key="9">
    <source>
        <dbReference type="ARBA" id="ARBA00023125"/>
    </source>
</evidence>
<keyword evidence="11" id="KW-0539">Nucleus</keyword>
<keyword evidence="9" id="KW-0238">DNA-binding</keyword>
<evidence type="ECO:0000313" key="15">
    <source>
        <dbReference type="Proteomes" id="UP000472277"/>
    </source>
</evidence>
<keyword evidence="15" id="KW-1185">Reference proteome</keyword>
<feature type="compositionally biased region" description="Basic and acidic residues" evidence="12">
    <location>
        <begin position="911"/>
        <end position="921"/>
    </location>
</feature>
<keyword evidence="3" id="KW-0597">Phosphoprotein</keyword>
<comment type="subcellular location">
    <subcellularLocation>
        <location evidence="1">Nucleus</location>
    </subcellularLocation>
</comment>
<dbReference type="Pfam" id="PF25580">
    <property type="entry name" value="TPR_Rlf"/>
    <property type="match status" value="1"/>
</dbReference>
<feature type="compositionally biased region" description="Polar residues" evidence="12">
    <location>
        <begin position="894"/>
        <end position="903"/>
    </location>
</feature>
<dbReference type="SMART" id="SM00355">
    <property type="entry name" value="ZnF_C2H2"/>
    <property type="match status" value="7"/>
</dbReference>
<dbReference type="PROSITE" id="PS00028">
    <property type="entry name" value="ZINC_FINGER_C2H2_1"/>
    <property type="match status" value="1"/>
</dbReference>
<evidence type="ECO:0000256" key="10">
    <source>
        <dbReference type="ARBA" id="ARBA00023163"/>
    </source>
</evidence>
<evidence type="ECO:0000256" key="4">
    <source>
        <dbReference type="ARBA" id="ARBA00022723"/>
    </source>
</evidence>
<keyword evidence="4" id="KW-0479">Metal-binding</keyword>
<dbReference type="InterPro" id="IPR057986">
    <property type="entry name" value="TPR_Rlf/292/654"/>
</dbReference>
<comment type="similarity">
    <text evidence="2">Belongs to the krueppel C2H2-type zinc-finger protein family.</text>
</comment>
<keyword evidence="6" id="KW-0863">Zinc-finger</keyword>
<evidence type="ECO:0000256" key="8">
    <source>
        <dbReference type="ARBA" id="ARBA00023015"/>
    </source>
</evidence>
<dbReference type="GO" id="GO:0005634">
    <property type="term" value="C:nucleus"/>
    <property type="evidence" value="ECO:0007669"/>
    <property type="project" value="UniProtKB-SubCell"/>
</dbReference>
<feature type="compositionally biased region" description="Basic and acidic residues" evidence="12">
    <location>
        <begin position="460"/>
        <end position="473"/>
    </location>
</feature>
<dbReference type="Ensembl" id="ENSSTUT00000100319.1">
    <property type="protein sequence ID" value="ENSSTUP00000093774.1"/>
    <property type="gene ID" value="ENSSTUG00000041732.1"/>
</dbReference>
<evidence type="ECO:0000256" key="11">
    <source>
        <dbReference type="ARBA" id="ARBA00023242"/>
    </source>
</evidence>
<evidence type="ECO:0000259" key="13">
    <source>
        <dbReference type="PROSITE" id="PS00028"/>
    </source>
</evidence>
<dbReference type="PANTHER" id="PTHR15507">
    <property type="entry name" value="ZINC FINGER PROTEIN RLF"/>
    <property type="match status" value="1"/>
</dbReference>
<evidence type="ECO:0000256" key="2">
    <source>
        <dbReference type="ARBA" id="ARBA00006991"/>
    </source>
</evidence>
<feature type="region of interest" description="Disordered" evidence="12">
    <location>
        <begin position="587"/>
        <end position="665"/>
    </location>
</feature>
<feature type="region of interest" description="Disordered" evidence="12">
    <location>
        <begin position="450"/>
        <end position="514"/>
    </location>
</feature>
<gene>
    <name evidence="14" type="primary">LOC115184094</name>
</gene>
<accession>A0A674DDY6</accession>
<dbReference type="PANTHER" id="PTHR15507:SF16">
    <property type="entry name" value="ZINC FINGER PROTEIN 654"/>
    <property type="match status" value="1"/>
</dbReference>
<dbReference type="InterPro" id="IPR052251">
    <property type="entry name" value="GH-ZnFinger_Regulators"/>
</dbReference>
<proteinExistence type="inferred from homology"/>
<protein>
    <submittedName>
        <fullName evidence="14">Zinc finger protein 654</fullName>
    </submittedName>
</protein>
<organism evidence="14 15">
    <name type="scientific">Salmo trutta</name>
    <name type="common">Brown trout</name>
    <dbReference type="NCBI Taxonomy" id="8032"/>
    <lineage>
        <taxon>Eukaryota</taxon>
        <taxon>Metazoa</taxon>
        <taxon>Chordata</taxon>
        <taxon>Craniata</taxon>
        <taxon>Vertebrata</taxon>
        <taxon>Euteleostomi</taxon>
        <taxon>Actinopterygii</taxon>
        <taxon>Neopterygii</taxon>
        <taxon>Teleostei</taxon>
        <taxon>Protacanthopterygii</taxon>
        <taxon>Salmoniformes</taxon>
        <taxon>Salmonidae</taxon>
        <taxon>Salmoninae</taxon>
        <taxon>Salmo</taxon>
    </lineage>
</organism>
<evidence type="ECO:0000256" key="7">
    <source>
        <dbReference type="ARBA" id="ARBA00022833"/>
    </source>
</evidence>
<keyword evidence="7" id="KW-0862">Zinc</keyword>
<dbReference type="GO" id="GO:0000981">
    <property type="term" value="F:DNA-binding transcription factor activity, RNA polymerase II-specific"/>
    <property type="evidence" value="ECO:0007669"/>
    <property type="project" value="TreeGrafter"/>
</dbReference>
<dbReference type="GeneTree" id="ENSGT00950000183034"/>
<evidence type="ECO:0000256" key="6">
    <source>
        <dbReference type="ARBA" id="ARBA00022771"/>
    </source>
</evidence>
<dbReference type="GO" id="GO:0003677">
    <property type="term" value="F:DNA binding"/>
    <property type="evidence" value="ECO:0007669"/>
    <property type="project" value="UniProtKB-KW"/>
</dbReference>
<feature type="compositionally biased region" description="Polar residues" evidence="12">
    <location>
        <begin position="474"/>
        <end position="495"/>
    </location>
</feature>
<evidence type="ECO:0000256" key="1">
    <source>
        <dbReference type="ARBA" id="ARBA00004123"/>
    </source>
</evidence>
<dbReference type="InterPro" id="IPR013087">
    <property type="entry name" value="Znf_C2H2_type"/>
</dbReference>
<dbReference type="GO" id="GO:0008270">
    <property type="term" value="F:zinc ion binding"/>
    <property type="evidence" value="ECO:0007669"/>
    <property type="project" value="UniProtKB-KW"/>
</dbReference>
<evidence type="ECO:0000256" key="12">
    <source>
        <dbReference type="SAM" id="MobiDB-lite"/>
    </source>
</evidence>
<evidence type="ECO:0000256" key="3">
    <source>
        <dbReference type="ARBA" id="ARBA00022553"/>
    </source>
</evidence>
<evidence type="ECO:0000313" key="14">
    <source>
        <dbReference type="Ensembl" id="ENSSTUP00000093774.1"/>
    </source>
</evidence>
<dbReference type="Proteomes" id="UP000472277">
    <property type="component" value="Unassembled WGS sequence"/>
</dbReference>
<feature type="compositionally biased region" description="Low complexity" evidence="12">
    <location>
        <begin position="946"/>
        <end position="963"/>
    </location>
</feature>
<keyword evidence="5" id="KW-0677">Repeat</keyword>
<dbReference type="Gene3D" id="3.30.160.60">
    <property type="entry name" value="Classic Zinc Finger"/>
    <property type="match status" value="1"/>
</dbReference>
<feature type="region of interest" description="Disordered" evidence="12">
    <location>
        <begin position="835"/>
        <end position="971"/>
    </location>
</feature>
<keyword evidence="8" id="KW-0805">Transcription regulation</keyword>
<dbReference type="OMA" id="HEREHYG"/>
<sequence length="1072" mass="121927">MAEEEIEFELKGFKKELESLFVTNSSEEYGLQSKLYCVRFCKLVEVYSGRWQVPLPQLQVLQTALCSFVQASACFPSDCEHVCYTLSSLALSAFELLLFLNRNKILQDPLKNILDSFQECFSQLERHQNIHLLQVGQIIREKGPWTNPILQAILKDSQLPRDEVDRYLGSEVPVFFELRVRYLLSSEMFTEAVVLAKTCSQHPVAGRHLFFRQAYLTCLWKMSDIDGKDAVDIVCNTESEESDETLLALCTAFLSQQLHRGDMYFTWDLVFIWSRLHLRVNPSKQAFLEESHRLMLSATNIRSIFSFIRVILAEVNGLQFCVELCTHALQTNPCDASTKSLIYKTVAYLLPNDLEVCRACALLVFFLERTVEAYKTVFLLYTHPDQEYHVEAGPIGNHIRFEILQTLKRGLYFDPEFWNLLNLRTNCLKLMSEKKAALYNSLVTPKVTESAHTPKVTPRVPEETSQDPKDASKVTENSPQETQDTPKFTKDTPTVSGDIGQNPRGGTPQENEKNPLAYRCSLCNKVFKGKRVIAHAMYHFRRDQCMFCRMLFKNDLLAMMHLSQHIDKLKKGNLASDIEEVRENCKAGMSDTKLRSTNRLSTDSQPSPETKLTTEESEGKQSTQRVNGQRGRRRFKVERTEGDEEEKPCSSAKTMEDKTESQAVSVTQDRLSVERPLEISVQGKETPGGCPVEGCTEIFTGKRRSLLGHILDDHCGDAKPLETMFRQGNGKCNICKKPVFTLQHYQHHTVWHKGIPRHPCLHDGCKARFSAATEMRNHTKTHQPLLAVCCFPGCQERLACLPELNRHEQEHYRLPKEGKDESVFSTLLTNNTSVKVIKQPVSKEPRKTSKKPVKSKTSGPEKHVNKVTELLGSKDKEVVESISKEEDNKPLVETSHSTASSVCEQKMVNGHLKEITEESPKYQKSLKTSTVSKSKKCEPQNHKPASPKTPSNTPQTPSNTPKTSIKEEAKNSTFFGKIKNRPYIRPPPTAYLDERYTTMPKRRKEMSWTPHFSPMLPDLVVEASGTTATPLVHRQRCAKCFLSFNSGEELQTHLSLKKCTNLFGFDSDEDSK</sequence>